<reference evidence="2" key="1">
    <citation type="submission" date="2016-07" db="EMBL/GenBank/DDBJ databases">
        <title>Genomics reveals synergistic degradation of pyrene by five bacteria in a mangrove sediment-derived bacterial consortium.</title>
        <authorList>
            <person name="Wanapaisan P."/>
            <person name="Vejarano F."/>
            <person name="Chakraborty J."/>
            <person name="Shintani M."/>
            <person name="Muangchinda C."/>
            <person name="Laothamteep N."/>
            <person name="Suzuki-Minakuchi C."/>
            <person name="Inoue K."/>
            <person name="Nojiri H."/>
            <person name="Pinyakong O."/>
        </authorList>
    </citation>
    <scope>NUCLEOTIDE SEQUENCE</scope>
    <source>
        <strain evidence="2">PW1</strain>
    </source>
</reference>
<protein>
    <submittedName>
        <fullName evidence="2">Uncharacterized protein</fullName>
    </submittedName>
</protein>
<sequence length="69" mass="7433">MSPFTSQSALTSNQPAIDNKPTTDACAQHCAEDDIVAFTGAFNRFGKRQTIGIIGRDDPALQSLSKFET</sequence>
<evidence type="ECO:0000313" key="2">
    <source>
        <dbReference type="EMBL" id="BBA73316.1"/>
    </source>
</evidence>
<feature type="region of interest" description="Disordered" evidence="1">
    <location>
        <begin position="1"/>
        <end position="23"/>
    </location>
</feature>
<feature type="compositionally biased region" description="Polar residues" evidence="1">
    <location>
        <begin position="1"/>
        <end position="22"/>
    </location>
</feature>
<accession>A0A292GQ73</accession>
<dbReference type="AlphaFoldDB" id="A0A292GQ73"/>
<proteinExistence type="predicted"/>
<organism evidence="2">
    <name type="scientific">Ochrobactrum sp. PW1</name>
    <dbReference type="NCBI Taxonomy" id="1882222"/>
    <lineage>
        <taxon>Bacteria</taxon>
        <taxon>Pseudomonadati</taxon>
        <taxon>Pseudomonadota</taxon>
        <taxon>Alphaproteobacteria</taxon>
        <taxon>Hyphomicrobiales</taxon>
        <taxon>Brucellaceae</taxon>
        <taxon>Brucella/Ochrobactrum group</taxon>
        <taxon>Ochrobactrum</taxon>
    </lineage>
</organism>
<evidence type="ECO:0000256" key="1">
    <source>
        <dbReference type="SAM" id="MobiDB-lite"/>
    </source>
</evidence>
<name>A0A292GQ73_9HYPH</name>
<dbReference type="EMBL" id="LC171366">
    <property type="protein sequence ID" value="BBA73316.1"/>
    <property type="molecule type" value="Genomic_DNA"/>
</dbReference>